<gene>
    <name evidence="2" type="ORF">DFH08DRAFT_963001</name>
</gene>
<proteinExistence type="predicted"/>
<sequence length="297" mass="32754">MSRFQSQPAANAGLPWLWERLLSFLSFPTPNPPAFSHARSFSTSTHHTATHSILSSPGLSYASLNDDDMLSLSILIPTGLCGRRATRKLAHIGEHVHGALIYMLELRYPHRGLCVEHWKALRIIQDRYRFWAAPFRDRLISYDAPVPGLPPPGPSPPDTSSLGREGPAPPVQPDMFDDIVVEPPPAPPASTPGSAPAPPPPPPVMTLHVSKGKLCTPHSKHFTACNLHLTVYCVDVPCSEADYKIKWSRLQSEDAARVKVYEEYANTLKNSKSKPTEIPVATVIRKCIEELLAEQNI</sequence>
<keyword evidence="3" id="KW-1185">Reference proteome</keyword>
<feature type="region of interest" description="Disordered" evidence="1">
    <location>
        <begin position="146"/>
        <end position="205"/>
    </location>
</feature>
<dbReference type="AlphaFoldDB" id="A0AAD6ZXS7"/>
<feature type="compositionally biased region" description="Pro residues" evidence="1">
    <location>
        <begin position="182"/>
        <end position="204"/>
    </location>
</feature>
<protein>
    <submittedName>
        <fullName evidence="2">Uncharacterized protein</fullName>
    </submittedName>
</protein>
<organism evidence="2 3">
    <name type="scientific">Mycena albidolilacea</name>
    <dbReference type="NCBI Taxonomy" id="1033008"/>
    <lineage>
        <taxon>Eukaryota</taxon>
        <taxon>Fungi</taxon>
        <taxon>Dikarya</taxon>
        <taxon>Basidiomycota</taxon>
        <taxon>Agaricomycotina</taxon>
        <taxon>Agaricomycetes</taxon>
        <taxon>Agaricomycetidae</taxon>
        <taxon>Agaricales</taxon>
        <taxon>Marasmiineae</taxon>
        <taxon>Mycenaceae</taxon>
        <taxon>Mycena</taxon>
    </lineage>
</organism>
<dbReference type="EMBL" id="JARIHO010000024">
    <property type="protein sequence ID" value="KAJ7342980.1"/>
    <property type="molecule type" value="Genomic_DNA"/>
</dbReference>
<evidence type="ECO:0000313" key="3">
    <source>
        <dbReference type="Proteomes" id="UP001218218"/>
    </source>
</evidence>
<comment type="caution">
    <text evidence="2">The sequence shown here is derived from an EMBL/GenBank/DDBJ whole genome shotgun (WGS) entry which is preliminary data.</text>
</comment>
<reference evidence="2" key="1">
    <citation type="submission" date="2023-03" db="EMBL/GenBank/DDBJ databases">
        <title>Massive genome expansion in bonnet fungi (Mycena s.s.) driven by repeated elements and novel gene families across ecological guilds.</title>
        <authorList>
            <consortium name="Lawrence Berkeley National Laboratory"/>
            <person name="Harder C.B."/>
            <person name="Miyauchi S."/>
            <person name="Viragh M."/>
            <person name="Kuo A."/>
            <person name="Thoen E."/>
            <person name="Andreopoulos B."/>
            <person name="Lu D."/>
            <person name="Skrede I."/>
            <person name="Drula E."/>
            <person name="Henrissat B."/>
            <person name="Morin E."/>
            <person name="Kohler A."/>
            <person name="Barry K."/>
            <person name="LaButti K."/>
            <person name="Morin E."/>
            <person name="Salamov A."/>
            <person name="Lipzen A."/>
            <person name="Mereny Z."/>
            <person name="Hegedus B."/>
            <person name="Baldrian P."/>
            <person name="Stursova M."/>
            <person name="Weitz H."/>
            <person name="Taylor A."/>
            <person name="Grigoriev I.V."/>
            <person name="Nagy L.G."/>
            <person name="Martin F."/>
            <person name="Kauserud H."/>
        </authorList>
    </citation>
    <scope>NUCLEOTIDE SEQUENCE</scope>
    <source>
        <strain evidence="2">CBHHK002</strain>
    </source>
</reference>
<evidence type="ECO:0000313" key="2">
    <source>
        <dbReference type="EMBL" id="KAJ7342980.1"/>
    </source>
</evidence>
<evidence type="ECO:0000256" key="1">
    <source>
        <dbReference type="SAM" id="MobiDB-lite"/>
    </source>
</evidence>
<accession>A0AAD6ZXS7</accession>
<dbReference type="Proteomes" id="UP001218218">
    <property type="component" value="Unassembled WGS sequence"/>
</dbReference>
<feature type="compositionally biased region" description="Pro residues" evidence="1">
    <location>
        <begin position="147"/>
        <end position="157"/>
    </location>
</feature>
<name>A0AAD6ZXS7_9AGAR</name>